<feature type="transmembrane region" description="Helical" evidence="1">
    <location>
        <begin position="329"/>
        <end position="349"/>
    </location>
</feature>
<dbReference type="Proteomes" id="UP000534294">
    <property type="component" value="Unassembled WGS sequence"/>
</dbReference>
<evidence type="ECO:0000313" key="2">
    <source>
        <dbReference type="EMBL" id="MBB5037579.1"/>
    </source>
</evidence>
<dbReference type="AlphaFoldDB" id="A0A7W8DPE4"/>
<protein>
    <recommendedName>
        <fullName evidence="4">SMODS and SLOG-associating 2TM effector domain-containing protein</fullName>
    </recommendedName>
</protein>
<keyword evidence="1" id="KW-1133">Transmembrane helix</keyword>
<reference evidence="2 3" key="1">
    <citation type="submission" date="2020-08" db="EMBL/GenBank/DDBJ databases">
        <title>Genomic Encyclopedia of Type Strains, Phase IV (KMG-IV): sequencing the most valuable type-strain genomes for metagenomic binning, comparative biology and taxonomic classification.</title>
        <authorList>
            <person name="Goeker M."/>
        </authorList>
    </citation>
    <scope>NUCLEOTIDE SEQUENCE [LARGE SCALE GENOMIC DNA]</scope>
    <source>
        <strain evidence="2 3">DSM 12251</strain>
    </source>
</reference>
<sequence length="626" mass="69927">MTCDSSHFSSAKVSSNKEKTFRLFWTVGFCGKRFLGPEVEGGDEAKVRGVIGAALNYFQAAAVRQNARLTGISSIARGGDVLFAQECLRGDGERPPLPWKCVLPFEQDGFLRQDLEKDEEGRVLPVEEGALRGGEARACLEGAFEILVLGAPGAVPERETTEIVAAYMECGYRIVDEADVMICLLRNDEFLELAAATNPGTEVSQRRNPLEIPCSKAGTLAMARYAIAGRRPCILLNMDAVSPWQTREMRNDPEAGRHGRAGCLFYDEIVTPLVRRCEGALPAGIIADGGDMPQGPVTVFRESLLVLQQRLGGLANHHRKQAVGGLKRMLTLHLMATGIAALAATALAFDRPHEHPAGLLGFLILSLALMKPALAFWAQRIEEHLHHHHERESWLHARILAELCRGALSLWPMPEQPMDAADEEDFPKLKRLLRTLRLLRVMDEGAAVKGQSPRPALNAERPWQGETVKEANMREAVRLYVQSRLEDQAAHYEKKQKQALAEERCWHRSYQVAIWTAILLGGLTFVLKVAHVGHGEHSYLDVFNWLAVPVILAPFVATYALGMITINDCRRRAKRYRDMHHYLRRLAATLTATQANSSRLRLVEHAERMLIEEQHEWFSVTRNYSV</sequence>
<evidence type="ECO:0000256" key="1">
    <source>
        <dbReference type="SAM" id="Phobius"/>
    </source>
</evidence>
<name>A0A7W8DPE4_9BACT</name>
<accession>A0A7W8DPE4</accession>
<organism evidence="2 3">
    <name type="scientific">Prosthecobacter dejongeii</name>
    <dbReference type="NCBI Taxonomy" id="48465"/>
    <lineage>
        <taxon>Bacteria</taxon>
        <taxon>Pseudomonadati</taxon>
        <taxon>Verrucomicrobiota</taxon>
        <taxon>Verrucomicrobiia</taxon>
        <taxon>Verrucomicrobiales</taxon>
        <taxon>Verrucomicrobiaceae</taxon>
        <taxon>Prosthecobacter</taxon>
    </lineage>
</organism>
<keyword evidence="1" id="KW-0812">Transmembrane</keyword>
<feature type="transmembrane region" description="Helical" evidence="1">
    <location>
        <begin position="512"/>
        <end position="530"/>
    </location>
</feature>
<keyword evidence="1" id="KW-0472">Membrane</keyword>
<comment type="caution">
    <text evidence="2">The sequence shown here is derived from an EMBL/GenBank/DDBJ whole genome shotgun (WGS) entry which is preliminary data.</text>
</comment>
<feature type="transmembrane region" description="Helical" evidence="1">
    <location>
        <begin position="355"/>
        <end position="378"/>
    </location>
</feature>
<dbReference type="EMBL" id="JACHIF010000003">
    <property type="protein sequence ID" value="MBB5037579.1"/>
    <property type="molecule type" value="Genomic_DNA"/>
</dbReference>
<proteinExistence type="predicted"/>
<keyword evidence="3" id="KW-1185">Reference proteome</keyword>
<evidence type="ECO:0000313" key="3">
    <source>
        <dbReference type="Proteomes" id="UP000534294"/>
    </source>
</evidence>
<gene>
    <name evidence="2" type="ORF">HNQ64_001828</name>
</gene>
<evidence type="ECO:0008006" key="4">
    <source>
        <dbReference type="Google" id="ProtNLM"/>
    </source>
</evidence>
<feature type="transmembrane region" description="Helical" evidence="1">
    <location>
        <begin position="542"/>
        <end position="566"/>
    </location>
</feature>